<keyword evidence="4" id="KW-1185">Reference proteome</keyword>
<reference evidence="3 4" key="1">
    <citation type="journal article" date="2023" name="Plants (Basel)">
        <title>Bridging the Gap: Combining Genomics and Transcriptomics Approaches to Understand Stylosanthes scabra, an Orphan Legume from the Brazilian Caatinga.</title>
        <authorList>
            <person name="Ferreira-Neto J.R.C."/>
            <person name="da Silva M.D."/>
            <person name="Binneck E."/>
            <person name="de Melo N.F."/>
            <person name="da Silva R.H."/>
            <person name="de Melo A.L.T.M."/>
            <person name="Pandolfi V."/>
            <person name="Bustamante F.O."/>
            <person name="Brasileiro-Vidal A.C."/>
            <person name="Benko-Iseppon A.M."/>
        </authorList>
    </citation>
    <scope>NUCLEOTIDE SEQUENCE [LARGE SCALE GENOMIC DNA]</scope>
    <source>
        <tissue evidence="3">Leaves</tissue>
    </source>
</reference>
<gene>
    <name evidence="3" type="ORF">PIB30_055219</name>
</gene>
<dbReference type="Gene3D" id="3.40.50.300">
    <property type="entry name" value="P-loop containing nucleotide triphosphate hydrolases"/>
    <property type="match status" value="1"/>
</dbReference>
<dbReference type="PANTHER" id="PTHR23070">
    <property type="entry name" value="BCS1 AAA-TYPE ATPASE"/>
    <property type="match status" value="1"/>
</dbReference>
<accession>A0ABU6TKN0</accession>
<dbReference type="EMBL" id="JASCZI010091049">
    <property type="protein sequence ID" value="MED6148685.1"/>
    <property type="molecule type" value="Genomic_DNA"/>
</dbReference>
<evidence type="ECO:0000313" key="4">
    <source>
        <dbReference type="Proteomes" id="UP001341840"/>
    </source>
</evidence>
<evidence type="ECO:0000313" key="3">
    <source>
        <dbReference type="EMBL" id="MED6148685.1"/>
    </source>
</evidence>
<evidence type="ECO:0000259" key="2">
    <source>
        <dbReference type="Pfam" id="PF14363"/>
    </source>
</evidence>
<feature type="domain" description="AAA-type ATPase N-terminal" evidence="2">
    <location>
        <begin position="28"/>
        <end position="81"/>
    </location>
</feature>
<dbReference type="SUPFAM" id="SSF52540">
    <property type="entry name" value="P-loop containing nucleoside triphosphate hydrolases"/>
    <property type="match status" value="1"/>
</dbReference>
<sequence>MSDNTNSTVIVSAAATAMLIPSVTNELLPSEVLDYFSSKLYSLRQHLSSQFTIAIEEFHGMRWNQAYDAADVTLSGLLNHKEKLDPALLRPERMDMHIHLSYCTFNSWHLTTLESQIIVLFMRLKSSWKKCRSLQLKLQESCKRKIVLKIA</sequence>
<dbReference type="InterPro" id="IPR050747">
    <property type="entry name" value="Mitochondrial_chaperone_BCS1"/>
</dbReference>
<evidence type="ECO:0000256" key="1">
    <source>
        <dbReference type="ARBA" id="ARBA00022801"/>
    </source>
</evidence>
<dbReference type="InterPro" id="IPR025753">
    <property type="entry name" value="AAA_N_dom"/>
</dbReference>
<dbReference type="Pfam" id="PF14363">
    <property type="entry name" value="AAA_assoc"/>
    <property type="match status" value="1"/>
</dbReference>
<name>A0ABU6TKN0_9FABA</name>
<dbReference type="Proteomes" id="UP001341840">
    <property type="component" value="Unassembled WGS sequence"/>
</dbReference>
<protein>
    <recommendedName>
        <fullName evidence="2">AAA-type ATPase N-terminal domain-containing protein</fullName>
    </recommendedName>
</protein>
<comment type="caution">
    <text evidence="3">The sequence shown here is derived from an EMBL/GenBank/DDBJ whole genome shotgun (WGS) entry which is preliminary data.</text>
</comment>
<dbReference type="InterPro" id="IPR027417">
    <property type="entry name" value="P-loop_NTPase"/>
</dbReference>
<organism evidence="3 4">
    <name type="scientific">Stylosanthes scabra</name>
    <dbReference type="NCBI Taxonomy" id="79078"/>
    <lineage>
        <taxon>Eukaryota</taxon>
        <taxon>Viridiplantae</taxon>
        <taxon>Streptophyta</taxon>
        <taxon>Embryophyta</taxon>
        <taxon>Tracheophyta</taxon>
        <taxon>Spermatophyta</taxon>
        <taxon>Magnoliopsida</taxon>
        <taxon>eudicotyledons</taxon>
        <taxon>Gunneridae</taxon>
        <taxon>Pentapetalae</taxon>
        <taxon>rosids</taxon>
        <taxon>fabids</taxon>
        <taxon>Fabales</taxon>
        <taxon>Fabaceae</taxon>
        <taxon>Papilionoideae</taxon>
        <taxon>50 kb inversion clade</taxon>
        <taxon>dalbergioids sensu lato</taxon>
        <taxon>Dalbergieae</taxon>
        <taxon>Pterocarpus clade</taxon>
        <taxon>Stylosanthes</taxon>
    </lineage>
</organism>
<proteinExistence type="predicted"/>
<keyword evidence="1" id="KW-0378">Hydrolase</keyword>